<keyword evidence="7 10" id="KW-0067">ATP-binding</keyword>
<comment type="cofactor">
    <cofactor evidence="1 10">
        <name>Mg(2+)</name>
        <dbReference type="ChEBI" id="CHEBI:18420"/>
    </cofactor>
</comment>
<feature type="site" description="Interaction with substrate tRNA" evidence="10">
    <location>
        <position position="174"/>
    </location>
</feature>
<dbReference type="GO" id="GO:0005524">
    <property type="term" value="F:ATP binding"/>
    <property type="evidence" value="ECO:0007669"/>
    <property type="project" value="UniProtKB-UniRule"/>
</dbReference>
<comment type="subunit">
    <text evidence="10">Monomer.</text>
</comment>
<feature type="site" description="Interaction with substrate tRNA" evidence="10">
    <location>
        <position position="151"/>
    </location>
</feature>
<sequence length="356" mass="41448">MRDPRTVNLMNKKSKIIIITGQTATGKTALALEYARKYDGEIINCDSRQIYKYLDIITGKDIEGSSKLKTQISKPHLKSQNFQKVKMLDNKYSIGFYKLRTINYKLLTKLWLYDIVKPDQYFSSFDYQQCALWVIKKILSEGKTPIIVGGTYLYLKHLLYGVETENIPPDWKLRKKLENKPAQELFAIYSKLLSQSSNQTDYVATQLNNSEKNNPQRLIRKIEIAKSNKHHHLDADRSKMVSHTILAQKLNLPKLKIELFGSKYKKKVELRKAIESRVEKRLEEGALGEVKKLLKMGCSENDPGLKTIGYQQLQAHLRGVLTKEEAINQWISKEIQYAKRQYTFMKKDKNIQWRLV</sequence>
<feature type="binding site" evidence="10">
    <location>
        <begin position="23"/>
        <end position="28"/>
    </location>
    <ligand>
        <name>substrate</name>
    </ligand>
</feature>
<accession>A0A1F7GFU8</accession>
<dbReference type="SUPFAM" id="SSF52540">
    <property type="entry name" value="P-loop containing nucleoside triphosphate hydrolases"/>
    <property type="match status" value="1"/>
</dbReference>
<dbReference type="InterPro" id="IPR027417">
    <property type="entry name" value="P-loop_NTPase"/>
</dbReference>
<dbReference type="InterPro" id="IPR039657">
    <property type="entry name" value="Dimethylallyltransferase"/>
</dbReference>
<dbReference type="PANTHER" id="PTHR11088">
    <property type="entry name" value="TRNA DIMETHYLALLYLTRANSFERASE"/>
    <property type="match status" value="1"/>
</dbReference>
<feature type="region of interest" description="Interaction with substrate tRNA" evidence="10">
    <location>
        <begin position="216"/>
        <end position="220"/>
    </location>
</feature>
<keyword evidence="4 10" id="KW-0808">Transferase</keyword>
<organism evidence="11 12">
    <name type="scientific">Candidatus Roizmanbacteria bacterium RIFCSPHIGHO2_01_FULL_39_8</name>
    <dbReference type="NCBI Taxonomy" id="1802033"/>
    <lineage>
        <taxon>Bacteria</taxon>
        <taxon>Candidatus Roizmaniibacteriota</taxon>
    </lineage>
</organism>
<evidence type="ECO:0000313" key="12">
    <source>
        <dbReference type="Proteomes" id="UP000177026"/>
    </source>
</evidence>
<dbReference type="GO" id="GO:0052381">
    <property type="term" value="F:tRNA dimethylallyltransferase activity"/>
    <property type="evidence" value="ECO:0007669"/>
    <property type="project" value="UniProtKB-UniRule"/>
</dbReference>
<dbReference type="InterPro" id="IPR018022">
    <property type="entry name" value="IPT"/>
</dbReference>
<keyword evidence="8 10" id="KW-0460">Magnesium</keyword>
<keyword evidence="5 10" id="KW-0819">tRNA processing</keyword>
<evidence type="ECO:0000256" key="7">
    <source>
        <dbReference type="ARBA" id="ARBA00022840"/>
    </source>
</evidence>
<keyword evidence="6 10" id="KW-0547">Nucleotide-binding</keyword>
<feature type="binding site" evidence="10">
    <location>
        <begin position="21"/>
        <end position="28"/>
    </location>
    <ligand>
        <name>ATP</name>
        <dbReference type="ChEBI" id="CHEBI:30616"/>
    </ligand>
</feature>
<dbReference type="Gene3D" id="1.10.287.890">
    <property type="entry name" value="Crystal structure of tRNA isopentenylpyrophosphate transferase (bh2366) domain"/>
    <property type="match status" value="1"/>
</dbReference>
<evidence type="ECO:0000256" key="9">
    <source>
        <dbReference type="ARBA" id="ARBA00049563"/>
    </source>
</evidence>
<comment type="caution">
    <text evidence="11">The sequence shown here is derived from an EMBL/GenBank/DDBJ whole genome shotgun (WGS) entry which is preliminary data.</text>
</comment>
<name>A0A1F7GFU8_9BACT</name>
<evidence type="ECO:0000256" key="8">
    <source>
        <dbReference type="ARBA" id="ARBA00022842"/>
    </source>
</evidence>
<evidence type="ECO:0000256" key="6">
    <source>
        <dbReference type="ARBA" id="ARBA00022741"/>
    </source>
</evidence>
<reference evidence="11 12" key="1">
    <citation type="journal article" date="2016" name="Nat. Commun.">
        <title>Thousands of microbial genomes shed light on interconnected biogeochemical processes in an aquifer system.</title>
        <authorList>
            <person name="Anantharaman K."/>
            <person name="Brown C.T."/>
            <person name="Hug L.A."/>
            <person name="Sharon I."/>
            <person name="Castelle C.J."/>
            <person name="Probst A.J."/>
            <person name="Thomas B.C."/>
            <person name="Singh A."/>
            <person name="Wilkins M.J."/>
            <person name="Karaoz U."/>
            <person name="Brodie E.L."/>
            <person name="Williams K.H."/>
            <person name="Hubbard S.S."/>
            <person name="Banfield J.F."/>
        </authorList>
    </citation>
    <scope>NUCLEOTIDE SEQUENCE [LARGE SCALE GENOMIC DNA]</scope>
</reference>
<dbReference type="Pfam" id="PF01715">
    <property type="entry name" value="IPPT"/>
    <property type="match status" value="1"/>
</dbReference>
<dbReference type="HAMAP" id="MF_00185">
    <property type="entry name" value="IPP_trans"/>
    <property type="match status" value="1"/>
</dbReference>
<comment type="catalytic activity">
    <reaction evidence="9 10">
        <text>adenosine(37) in tRNA + dimethylallyl diphosphate = N(6)-dimethylallyladenosine(37) in tRNA + diphosphate</text>
        <dbReference type="Rhea" id="RHEA:26482"/>
        <dbReference type="Rhea" id="RHEA-COMP:10162"/>
        <dbReference type="Rhea" id="RHEA-COMP:10375"/>
        <dbReference type="ChEBI" id="CHEBI:33019"/>
        <dbReference type="ChEBI" id="CHEBI:57623"/>
        <dbReference type="ChEBI" id="CHEBI:74411"/>
        <dbReference type="ChEBI" id="CHEBI:74415"/>
        <dbReference type="EC" id="2.5.1.75"/>
    </reaction>
</comment>
<evidence type="ECO:0000256" key="10">
    <source>
        <dbReference type="HAMAP-Rule" id="MF_00185"/>
    </source>
</evidence>
<dbReference type="AlphaFoldDB" id="A0A1F7GFU8"/>
<dbReference type="GO" id="GO:0006400">
    <property type="term" value="P:tRNA modification"/>
    <property type="evidence" value="ECO:0007669"/>
    <property type="project" value="TreeGrafter"/>
</dbReference>
<dbReference type="Proteomes" id="UP000177026">
    <property type="component" value="Unassembled WGS sequence"/>
</dbReference>
<feature type="region of interest" description="Interaction with substrate tRNA" evidence="10">
    <location>
        <begin position="46"/>
        <end position="49"/>
    </location>
</feature>
<dbReference type="PANTHER" id="PTHR11088:SF60">
    <property type="entry name" value="TRNA DIMETHYLALLYLTRANSFERASE"/>
    <property type="match status" value="1"/>
</dbReference>
<comment type="similarity">
    <text evidence="3 10">Belongs to the IPP transferase family.</text>
</comment>
<dbReference type="Gene3D" id="3.40.50.300">
    <property type="entry name" value="P-loop containing nucleotide triphosphate hydrolases"/>
    <property type="match status" value="1"/>
</dbReference>
<evidence type="ECO:0000256" key="4">
    <source>
        <dbReference type="ARBA" id="ARBA00022679"/>
    </source>
</evidence>
<evidence type="ECO:0000256" key="3">
    <source>
        <dbReference type="ARBA" id="ARBA00005842"/>
    </source>
</evidence>
<proteinExistence type="inferred from homology"/>
<evidence type="ECO:0000256" key="1">
    <source>
        <dbReference type="ARBA" id="ARBA00001946"/>
    </source>
</evidence>
<evidence type="ECO:0000256" key="5">
    <source>
        <dbReference type="ARBA" id="ARBA00022694"/>
    </source>
</evidence>
<protein>
    <recommendedName>
        <fullName evidence="10">tRNA dimethylallyltransferase</fullName>
        <ecNumber evidence="10">2.5.1.75</ecNumber>
    </recommendedName>
    <alternativeName>
        <fullName evidence="10">Dimethylallyl diphosphate:tRNA dimethylallyltransferase</fullName>
        <shortName evidence="10">DMAPP:tRNA dimethylallyltransferase</shortName>
        <shortName evidence="10">DMATase</shortName>
    </alternativeName>
    <alternativeName>
        <fullName evidence="10">Isopentenyl-diphosphate:tRNA isopentenyltransferase</fullName>
        <shortName evidence="10">IPP transferase</shortName>
        <shortName evidence="10">IPPT</shortName>
        <shortName evidence="10">IPTase</shortName>
    </alternativeName>
</protein>
<evidence type="ECO:0000313" key="11">
    <source>
        <dbReference type="EMBL" id="OGK17777.1"/>
    </source>
</evidence>
<dbReference type="EMBL" id="MFZI01000079">
    <property type="protein sequence ID" value="OGK17777.1"/>
    <property type="molecule type" value="Genomic_DNA"/>
</dbReference>
<evidence type="ECO:0000256" key="2">
    <source>
        <dbReference type="ARBA" id="ARBA00003213"/>
    </source>
</evidence>
<dbReference type="EC" id="2.5.1.75" evidence="10"/>
<gene>
    <name evidence="10" type="primary">miaA</name>
    <name evidence="11" type="ORF">A2866_05425</name>
</gene>
<comment type="function">
    <text evidence="2 10">Catalyzes the transfer of a dimethylallyl group onto the adenine at position 37 in tRNAs that read codons beginning with uridine, leading to the formation of N6-(dimethylallyl)adenosine (i(6)A).</text>
</comment>
<comment type="caution">
    <text evidence="10">Lacks conserved residue(s) required for the propagation of feature annotation.</text>
</comment>